<dbReference type="SUPFAM" id="SSF47203">
    <property type="entry name" value="Acyl-CoA dehydrogenase C-terminal domain-like"/>
    <property type="match status" value="1"/>
</dbReference>
<evidence type="ECO:0000256" key="5">
    <source>
        <dbReference type="ARBA" id="ARBA00023002"/>
    </source>
</evidence>
<evidence type="ECO:0000256" key="3">
    <source>
        <dbReference type="ARBA" id="ARBA00022630"/>
    </source>
</evidence>
<dbReference type="SUPFAM" id="SSF56645">
    <property type="entry name" value="Acyl-CoA dehydrogenase NM domain-like"/>
    <property type="match status" value="1"/>
</dbReference>
<dbReference type="InterPro" id="IPR037069">
    <property type="entry name" value="AcylCoA_DH/ox_N_sf"/>
</dbReference>
<dbReference type="EMBL" id="WJXW01000011">
    <property type="protein sequence ID" value="KAF9732202.1"/>
    <property type="molecule type" value="Genomic_DNA"/>
</dbReference>
<organism evidence="10 11">
    <name type="scientific">Paraphaeosphaeria minitans</name>
    <dbReference type="NCBI Taxonomy" id="565426"/>
    <lineage>
        <taxon>Eukaryota</taxon>
        <taxon>Fungi</taxon>
        <taxon>Dikarya</taxon>
        <taxon>Ascomycota</taxon>
        <taxon>Pezizomycotina</taxon>
        <taxon>Dothideomycetes</taxon>
        <taxon>Pleosporomycetidae</taxon>
        <taxon>Pleosporales</taxon>
        <taxon>Massarineae</taxon>
        <taxon>Didymosphaeriaceae</taxon>
        <taxon>Paraphaeosphaeria</taxon>
    </lineage>
</organism>
<keyword evidence="5 6" id="KW-0560">Oxidoreductase</keyword>
<keyword evidence="4 6" id="KW-0274">FAD</keyword>
<evidence type="ECO:0000256" key="7">
    <source>
        <dbReference type="SAM" id="MobiDB-lite"/>
    </source>
</evidence>
<proteinExistence type="inferred from homology"/>
<dbReference type="GO" id="GO:0003995">
    <property type="term" value="F:acyl-CoA dehydrogenase activity"/>
    <property type="evidence" value="ECO:0007669"/>
    <property type="project" value="TreeGrafter"/>
</dbReference>
<evidence type="ECO:0000256" key="1">
    <source>
        <dbReference type="ARBA" id="ARBA00001974"/>
    </source>
</evidence>
<dbReference type="GO" id="GO:0033539">
    <property type="term" value="P:fatty acid beta-oxidation using acyl-CoA dehydrogenase"/>
    <property type="evidence" value="ECO:0007669"/>
    <property type="project" value="TreeGrafter"/>
</dbReference>
<dbReference type="FunFam" id="1.20.140.10:FF:000037">
    <property type="entry name" value="Similar to acyl-CoA dehydrogenase"/>
    <property type="match status" value="1"/>
</dbReference>
<evidence type="ECO:0000256" key="4">
    <source>
        <dbReference type="ARBA" id="ARBA00022827"/>
    </source>
</evidence>
<dbReference type="InterPro" id="IPR036250">
    <property type="entry name" value="AcylCo_DH-like_C"/>
</dbReference>
<evidence type="ECO:0000259" key="8">
    <source>
        <dbReference type="Pfam" id="PF00441"/>
    </source>
</evidence>
<dbReference type="InterPro" id="IPR046373">
    <property type="entry name" value="Acyl-CoA_Oxase/DH_mid-dom_sf"/>
</dbReference>
<dbReference type="PANTHER" id="PTHR43884:SF34">
    <property type="entry name" value="ACYL-COA DEHYDROGENASE FAMILY PROTEIN"/>
    <property type="match status" value="1"/>
</dbReference>
<dbReference type="GO" id="GO:0046359">
    <property type="term" value="P:butyrate catabolic process"/>
    <property type="evidence" value="ECO:0007669"/>
    <property type="project" value="TreeGrafter"/>
</dbReference>
<evidence type="ECO:0000313" key="11">
    <source>
        <dbReference type="Proteomes" id="UP000756921"/>
    </source>
</evidence>
<evidence type="ECO:0000256" key="2">
    <source>
        <dbReference type="ARBA" id="ARBA00009347"/>
    </source>
</evidence>
<dbReference type="GO" id="GO:0050660">
    <property type="term" value="F:flavin adenine dinucleotide binding"/>
    <property type="evidence" value="ECO:0007669"/>
    <property type="project" value="InterPro"/>
</dbReference>
<dbReference type="InterPro" id="IPR009075">
    <property type="entry name" value="AcylCo_DH/oxidase_C"/>
</dbReference>
<dbReference type="Gene3D" id="2.40.110.10">
    <property type="entry name" value="Butyryl-CoA Dehydrogenase, subunit A, domain 2"/>
    <property type="match status" value="1"/>
</dbReference>
<evidence type="ECO:0000256" key="6">
    <source>
        <dbReference type="RuleBase" id="RU362125"/>
    </source>
</evidence>
<dbReference type="InterPro" id="IPR006091">
    <property type="entry name" value="Acyl-CoA_Oxase/DH_mid-dom"/>
</dbReference>
<sequence>MASDTMNFSIPPALQQYLTGLDAFIEAKIVPLQKIDDNDRFFDHRREHARTDWDNGGLPRPEWEALLGQCRRLADEAGFYRHSLPKQYGGRSAEDGRGSNLWMAVIREHLAAKGLGLFNDLQNEHSVVGNFPDVVMVINYGNSQQREELIGGRLKGKVRITFGLTEPGHGSDATHMDTRGRPEKRNGVDGWVLDGRKKWQTGMHAATHCFIFARTQGENGQAKGISCFVVPRETPGLEVESYEWTLNMPTDHATVSIKNVWVPSTSVLGPIHNGLGVAQAFVHENRIRQAASSLGAALYCIHESVSYANARAPFGTPLSHNQAIQFPLVELATQAEMLRQLIRKAAVEMDSMPHVEVEKRIGDKVSMCNYWANRLCCEAADRAIQVHGGNGYSRHWPFEHIWRHHRRYRITEGSEEIQMRKVAAYLFGFGGRKSTADATVADKEAKL</sequence>
<gene>
    <name evidence="10" type="ORF">PMIN01_10131</name>
</gene>
<keyword evidence="11" id="KW-1185">Reference proteome</keyword>
<protein>
    <submittedName>
        <fullName evidence="10">Acyl-CoA dehydrogenase</fullName>
    </submittedName>
</protein>
<dbReference type="CDD" id="cd00567">
    <property type="entry name" value="ACAD"/>
    <property type="match status" value="1"/>
</dbReference>
<name>A0A9P6KMQ2_9PLEO</name>
<feature type="compositionally biased region" description="Basic and acidic residues" evidence="7">
    <location>
        <begin position="172"/>
        <end position="187"/>
    </location>
</feature>
<accession>A0A9P6KMQ2</accession>
<dbReference type="FunFam" id="2.40.110.10:FF:000002">
    <property type="entry name" value="Acyl-CoA dehydrogenase fadE12"/>
    <property type="match status" value="1"/>
</dbReference>
<dbReference type="Gene3D" id="1.20.140.10">
    <property type="entry name" value="Butyryl-CoA Dehydrogenase, subunit A, domain 3"/>
    <property type="match status" value="1"/>
</dbReference>
<dbReference type="AlphaFoldDB" id="A0A9P6KMQ2"/>
<dbReference type="Gene3D" id="1.10.540.10">
    <property type="entry name" value="Acyl-CoA dehydrogenase/oxidase, N-terminal domain"/>
    <property type="match status" value="1"/>
</dbReference>
<feature type="domain" description="Acyl-CoA oxidase/dehydrogenase middle" evidence="9">
    <location>
        <begin position="162"/>
        <end position="260"/>
    </location>
</feature>
<dbReference type="PANTHER" id="PTHR43884">
    <property type="entry name" value="ACYL-COA DEHYDROGENASE"/>
    <property type="match status" value="1"/>
</dbReference>
<dbReference type="OrthoDB" id="9988775at2759"/>
<feature type="region of interest" description="Disordered" evidence="7">
    <location>
        <begin position="165"/>
        <end position="189"/>
    </location>
</feature>
<comment type="caution">
    <text evidence="10">The sequence shown here is derived from an EMBL/GenBank/DDBJ whole genome shotgun (WGS) entry which is preliminary data.</text>
</comment>
<reference evidence="10" key="1">
    <citation type="journal article" date="2020" name="Mol. Plant Microbe Interact.">
        <title>Genome Sequence of the Biocontrol Agent Coniothyrium minitans strain Conio (IMI 134523).</title>
        <authorList>
            <person name="Patel D."/>
            <person name="Shittu T.A."/>
            <person name="Baroncelli R."/>
            <person name="Muthumeenakshi S."/>
            <person name="Osborne T.H."/>
            <person name="Janganan T.K."/>
            <person name="Sreenivasaprasad S."/>
        </authorList>
    </citation>
    <scope>NUCLEOTIDE SEQUENCE</scope>
    <source>
        <strain evidence="10">Conio</strain>
    </source>
</reference>
<evidence type="ECO:0000313" key="10">
    <source>
        <dbReference type="EMBL" id="KAF9732202.1"/>
    </source>
</evidence>
<dbReference type="Pfam" id="PF02770">
    <property type="entry name" value="Acyl-CoA_dh_M"/>
    <property type="match status" value="1"/>
</dbReference>
<feature type="domain" description="Acyl-CoA dehydrogenase/oxidase C-terminal" evidence="8">
    <location>
        <begin position="273"/>
        <end position="424"/>
    </location>
</feature>
<dbReference type="Proteomes" id="UP000756921">
    <property type="component" value="Unassembled WGS sequence"/>
</dbReference>
<dbReference type="Pfam" id="PF00441">
    <property type="entry name" value="Acyl-CoA_dh_1"/>
    <property type="match status" value="1"/>
</dbReference>
<keyword evidence="3 6" id="KW-0285">Flavoprotein</keyword>
<comment type="similarity">
    <text evidence="2 6">Belongs to the acyl-CoA dehydrogenase family.</text>
</comment>
<dbReference type="InterPro" id="IPR009100">
    <property type="entry name" value="AcylCoA_DH/oxidase_NM_dom_sf"/>
</dbReference>
<comment type="cofactor">
    <cofactor evidence="1 6">
        <name>FAD</name>
        <dbReference type="ChEBI" id="CHEBI:57692"/>
    </cofactor>
</comment>
<evidence type="ECO:0000259" key="9">
    <source>
        <dbReference type="Pfam" id="PF02770"/>
    </source>
</evidence>